<sequence>MIDDAEFIATMKAAQALGLLFEDAERGTHWRISPRELPDWLEENRVFLRPF</sequence>
<proteinExistence type="predicted"/>
<organism evidence="1 2">
    <name type="scientific">Acidimangrovimonas pyrenivorans</name>
    <dbReference type="NCBI Taxonomy" id="2030798"/>
    <lineage>
        <taxon>Bacteria</taxon>
        <taxon>Pseudomonadati</taxon>
        <taxon>Pseudomonadota</taxon>
        <taxon>Alphaproteobacteria</taxon>
        <taxon>Rhodobacterales</taxon>
        <taxon>Paracoccaceae</taxon>
        <taxon>Acidimangrovimonas</taxon>
    </lineage>
</organism>
<name>A0ABV7AGS3_9RHOB</name>
<protein>
    <submittedName>
        <fullName evidence="1">Uncharacterized protein</fullName>
    </submittedName>
</protein>
<evidence type="ECO:0000313" key="1">
    <source>
        <dbReference type="EMBL" id="MFC2968111.1"/>
    </source>
</evidence>
<gene>
    <name evidence="1" type="ORF">ACFOES_08400</name>
</gene>
<dbReference type="Proteomes" id="UP001595443">
    <property type="component" value="Unassembled WGS sequence"/>
</dbReference>
<dbReference type="EMBL" id="JBHRSK010000004">
    <property type="protein sequence ID" value="MFC2968111.1"/>
    <property type="molecule type" value="Genomic_DNA"/>
</dbReference>
<keyword evidence="2" id="KW-1185">Reference proteome</keyword>
<dbReference type="RefSeq" id="WP_377832785.1">
    <property type="nucleotide sequence ID" value="NZ_JBHRSK010000004.1"/>
</dbReference>
<accession>A0ABV7AGS3</accession>
<comment type="caution">
    <text evidence="1">The sequence shown here is derived from an EMBL/GenBank/DDBJ whole genome shotgun (WGS) entry which is preliminary data.</text>
</comment>
<evidence type="ECO:0000313" key="2">
    <source>
        <dbReference type="Proteomes" id="UP001595443"/>
    </source>
</evidence>
<reference evidence="2" key="1">
    <citation type="journal article" date="2019" name="Int. J. Syst. Evol. Microbiol.">
        <title>The Global Catalogue of Microorganisms (GCM) 10K type strain sequencing project: providing services to taxonomists for standard genome sequencing and annotation.</title>
        <authorList>
            <consortium name="The Broad Institute Genomics Platform"/>
            <consortium name="The Broad Institute Genome Sequencing Center for Infectious Disease"/>
            <person name="Wu L."/>
            <person name="Ma J."/>
        </authorList>
    </citation>
    <scope>NUCLEOTIDE SEQUENCE [LARGE SCALE GENOMIC DNA]</scope>
    <source>
        <strain evidence="2">KCTC 62192</strain>
    </source>
</reference>